<keyword evidence="2" id="KW-1185">Reference proteome</keyword>
<organism evidence="1 2">
    <name type="scientific">Trifolium medium</name>
    <dbReference type="NCBI Taxonomy" id="97028"/>
    <lineage>
        <taxon>Eukaryota</taxon>
        <taxon>Viridiplantae</taxon>
        <taxon>Streptophyta</taxon>
        <taxon>Embryophyta</taxon>
        <taxon>Tracheophyta</taxon>
        <taxon>Spermatophyta</taxon>
        <taxon>Magnoliopsida</taxon>
        <taxon>eudicotyledons</taxon>
        <taxon>Gunneridae</taxon>
        <taxon>Pentapetalae</taxon>
        <taxon>rosids</taxon>
        <taxon>fabids</taxon>
        <taxon>Fabales</taxon>
        <taxon>Fabaceae</taxon>
        <taxon>Papilionoideae</taxon>
        <taxon>50 kb inversion clade</taxon>
        <taxon>NPAAA clade</taxon>
        <taxon>Hologalegina</taxon>
        <taxon>IRL clade</taxon>
        <taxon>Trifolieae</taxon>
        <taxon>Trifolium</taxon>
    </lineage>
</organism>
<protein>
    <submittedName>
        <fullName evidence="1">Uncharacterized protein</fullName>
    </submittedName>
</protein>
<reference evidence="1 2" key="1">
    <citation type="journal article" date="2018" name="Front. Plant Sci.">
        <title>Red Clover (Trifolium pratense) and Zigzag Clover (T. medium) - A Picture of Genomic Similarities and Differences.</title>
        <authorList>
            <person name="Dluhosova J."/>
            <person name="Istvanek J."/>
            <person name="Nedelnik J."/>
            <person name="Repkova J."/>
        </authorList>
    </citation>
    <scope>NUCLEOTIDE SEQUENCE [LARGE SCALE GENOMIC DNA]</scope>
    <source>
        <strain evidence="2">cv. 10/8</strain>
        <tissue evidence="1">Leaf</tissue>
    </source>
</reference>
<dbReference type="EMBL" id="LXQA010107535">
    <property type="protein sequence ID" value="MCI17905.1"/>
    <property type="molecule type" value="Genomic_DNA"/>
</dbReference>
<evidence type="ECO:0000313" key="1">
    <source>
        <dbReference type="EMBL" id="MCI17905.1"/>
    </source>
</evidence>
<dbReference type="Proteomes" id="UP000265520">
    <property type="component" value="Unassembled WGS sequence"/>
</dbReference>
<comment type="caution">
    <text evidence="1">The sequence shown here is derived from an EMBL/GenBank/DDBJ whole genome shotgun (WGS) entry which is preliminary data.</text>
</comment>
<accession>A0A392Q3T5</accession>
<sequence>IYDWDGGVVVGFSLSGLF</sequence>
<proteinExistence type="predicted"/>
<feature type="non-terminal residue" evidence="1">
    <location>
        <position position="1"/>
    </location>
</feature>
<name>A0A392Q3T5_9FABA</name>
<evidence type="ECO:0000313" key="2">
    <source>
        <dbReference type="Proteomes" id="UP000265520"/>
    </source>
</evidence>
<dbReference type="AlphaFoldDB" id="A0A392Q3T5"/>